<dbReference type="Proteomes" id="UP000447873">
    <property type="component" value="Unassembled WGS sequence"/>
</dbReference>
<protein>
    <submittedName>
        <fullName evidence="2">Uncharacterized protein</fullName>
    </submittedName>
</protein>
<dbReference type="Proteomes" id="UP000490939">
    <property type="component" value="Unassembled WGS sequence"/>
</dbReference>
<proteinExistence type="predicted"/>
<dbReference type="AlphaFoldDB" id="A0A8H3UD80"/>
<name>A0A8H3UD80_VENIN</name>
<feature type="region of interest" description="Disordered" evidence="1">
    <location>
        <begin position="227"/>
        <end position="246"/>
    </location>
</feature>
<gene>
    <name evidence="3" type="ORF">EG327_000905</name>
    <name evidence="2" type="ORF">EG328_008405</name>
</gene>
<accession>A0A8H3UD80</accession>
<evidence type="ECO:0000313" key="5">
    <source>
        <dbReference type="Proteomes" id="UP000490939"/>
    </source>
</evidence>
<organism evidence="2 4">
    <name type="scientific">Venturia inaequalis</name>
    <name type="common">Apple scab fungus</name>
    <dbReference type="NCBI Taxonomy" id="5025"/>
    <lineage>
        <taxon>Eukaryota</taxon>
        <taxon>Fungi</taxon>
        <taxon>Dikarya</taxon>
        <taxon>Ascomycota</taxon>
        <taxon>Pezizomycotina</taxon>
        <taxon>Dothideomycetes</taxon>
        <taxon>Pleosporomycetidae</taxon>
        <taxon>Venturiales</taxon>
        <taxon>Venturiaceae</taxon>
        <taxon>Venturia</taxon>
    </lineage>
</organism>
<sequence>MSITPSESQISLIYINASIVFGTLNTYNLTCKVTEQHQFFCTLRLADDTELIHTRPFSTAQEAWNDIDNGLQKEVDRRFQAERQRILGYCQVAWGKDDGYTIVCSKDDETGLWKARVENGDGSYHGETAAFETEAEAWSGLDELMEIEVIIREESQLSRIHTNVKKLWGDDKLHNFEIKQDHQSKKFKAMIVRIVDDKLQYEILPCETAEEACDALDEWMKKEVTKREKERREALEKETRKTLEKE</sequence>
<evidence type="ECO:0000313" key="2">
    <source>
        <dbReference type="EMBL" id="KAE9967143.1"/>
    </source>
</evidence>
<reference evidence="2 4" key="1">
    <citation type="submission" date="2018-12" db="EMBL/GenBank/DDBJ databases">
        <title>Venturia inaequalis Genome Resource.</title>
        <authorList>
            <person name="Lichtner F.J."/>
        </authorList>
    </citation>
    <scope>NUCLEOTIDE SEQUENCE [LARGE SCALE GENOMIC DNA]</scope>
    <source>
        <strain evidence="2 4">120213</strain>
        <strain evidence="3 5">DMI_063113</strain>
    </source>
</reference>
<evidence type="ECO:0000313" key="4">
    <source>
        <dbReference type="Proteomes" id="UP000447873"/>
    </source>
</evidence>
<evidence type="ECO:0000256" key="1">
    <source>
        <dbReference type="SAM" id="MobiDB-lite"/>
    </source>
</evidence>
<keyword evidence="5" id="KW-1185">Reference proteome</keyword>
<evidence type="ECO:0000313" key="3">
    <source>
        <dbReference type="EMBL" id="KAE9990814.1"/>
    </source>
</evidence>
<dbReference type="EMBL" id="WNWS01000474">
    <property type="protein sequence ID" value="KAE9967143.1"/>
    <property type="molecule type" value="Genomic_DNA"/>
</dbReference>
<dbReference type="EMBL" id="WNWR01000120">
    <property type="protein sequence ID" value="KAE9990814.1"/>
    <property type="molecule type" value="Genomic_DNA"/>
</dbReference>
<comment type="caution">
    <text evidence="2">The sequence shown here is derived from an EMBL/GenBank/DDBJ whole genome shotgun (WGS) entry which is preliminary data.</text>
</comment>